<dbReference type="OrthoDB" id="6373236at2759"/>
<proteinExistence type="inferred from homology"/>
<dbReference type="GO" id="GO:0004861">
    <property type="term" value="F:cyclin-dependent protein serine/threonine kinase inhibitor activity"/>
    <property type="evidence" value="ECO:0007669"/>
    <property type="project" value="InterPro"/>
</dbReference>
<evidence type="ECO:0000256" key="6">
    <source>
        <dbReference type="SAM" id="MobiDB-lite"/>
    </source>
</evidence>
<accession>A0A0T6BCB6</accession>
<feature type="compositionally biased region" description="Basic and acidic residues" evidence="6">
    <location>
        <begin position="123"/>
        <end position="137"/>
    </location>
</feature>
<dbReference type="InterPro" id="IPR044898">
    <property type="entry name" value="CDI_dom_sf"/>
</dbReference>
<evidence type="ECO:0000256" key="1">
    <source>
        <dbReference type="ARBA" id="ARBA00004123"/>
    </source>
</evidence>
<protein>
    <recommendedName>
        <fullName evidence="7">Cyclin-dependent kinase inhibitor domain-containing protein</fullName>
    </recommendedName>
</protein>
<comment type="caution">
    <text evidence="8">The sequence shown here is derived from an EMBL/GenBank/DDBJ whole genome shotgun (WGS) entry which is preliminary data.</text>
</comment>
<evidence type="ECO:0000256" key="3">
    <source>
        <dbReference type="ARBA" id="ARBA00023013"/>
    </source>
</evidence>
<keyword evidence="4" id="KW-0539">Nucleus</keyword>
<feature type="compositionally biased region" description="Basic residues" evidence="6">
    <location>
        <begin position="17"/>
        <end position="28"/>
    </location>
</feature>
<gene>
    <name evidence="8" type="ORF">AMK59_543</name>
</gene>
<evidence type="ECO:0000256" key="4">
    <source>
        <dbReference type="ARBA" id="ARBA00023242"/>
    </source>
</evidence>
<organism evidence="8 9">
    <name type="scientific">Oryctes borbonicus</name>
    <dbReference type="NCBI Taxonomy" id="1629725"/>
    <lineage>
        <taxon>Eukaryota</taxon>
        <taxon>Metazoa</taxon>
        <taxon>Ecdysozoa</taxon>
        <taxon>Arthropoda</taxon>
        <taxon>Hexapoda</taxon>
        <taxon>Insecta</taxon>
        <taxon>Pterygota</taxon>
        <taxon>Neoptera</taxon>
        <taxon>Endopterygota</taxon>
        <taxon>Coleoptera</taxon>
        <taxon>Polyphaga</taxon>
        <taxon>Scarabaeiformia</taxon>
        <taxon>Scarabaeidae</taxon>
        <taxon>Dynastinae</taxon>
        <taxon>Oryctes</taxon>
    </lineage>
</organism>
<evidence type="ECO:0000313" key="8">
    <source>
        <dbReference type="EMBL" id="KRT85000.1"/>
    </source>
</evidence>
<dbReference type="Pfam" id="PF02234">
    <property type="entry name" value="CDI"/>
    <property type="match status" value="1"/>
</dbReference>
<dbReference type="Proteomes" id="UP000051574">
    <property type="component" value="Unassembled WGS sequence"/>
</dbReference>
<comment type="similarity">
    <text evidence="2">Belongs to the CDI family.</text>
</comment>
<reference evidence="8 9" key="1">
    <citation type="submission" date="2015-09" db="EMBL/GenBank/DDBJ databases">
        <title>Draft genome of the scarab beetle Oryctes borbonicus.</title>
        <authorList>
            <person name="Meyer J.M."/>
            <person name="Markov G.V."/>
            <person name="Baskaran P."/>
            <person name="Herrmann M."/>
            <person name="Sommer R.J."/>
            <person name="Roedelsperger C."/>
        </authorList>
    </citation>
    <scope>NUCLEOTIDE SEQUENCE [LARGE SCALE GENOMIC DNA]</scope>
    <source>
        <strain evidence="8">OB123</strain>
        <tissue evidence="8">Whole animal</tissue>
    </source>
</reference>
<comment type="subcellular location">
    <subcellularLocation>
        <location evidence="1">Nucleus</location>
    </subcellularLocation>
</comment>
<dbReference type="GO" id="GO:0051726">
    <property type="term" value="P:regulation of cell cycle"/>
    <property type="evidence" value="ECO:0007669"/>
    <property type="project" value="InterPro"/>
</dbReference>
<feature type="region of interest" description="Disordered" evidence="6">
    <location>
        <begin position="110"/>
        <end position="178"/>
    </location>
</feature>
<dbReference type="InterPro" id="IPR003175">
    <property type="entry name" value="CDI_dom"/>
</dbReference>
<dbReference type="GO" id="GO:0005634">
    <property type="term" value="C:nucleus"/>
    <property type="evidence" value="ECO:0007669"/>
    <property type="project" value="UniProtKB-SubCell"/>
</dbReference>
<evidence type="ECO:0000259" key="7">
    <source>
        <dbReference type="Pfam" id="PF02234"/>
    </source>
</evidence>
<feature type="region of interest" description="Disordered" evidence="6">
    <location>
        <begin position="1"/>
        <end position="32"/>
    </location>
</feature>
<keyword evidence="5" id="KW-0131">Cell cycle</keyword>
<evidence type="ECO:0000313" key="9">
    <source>
        <dbReference type="Proteomes" id="UP000051574"/>
    </source>
</evidence>
<dbReference type="PANTHER" id="PTHR10265:SF45">
    <property type="entry name" value="DACAPO"/>
    <property type="match status" value="1"/>
</dbReference>
<sequence>MTTRVIQPIFDPSPRIRPIRSTRNRKSVSRQLFGPVDHDATRRFFEAELKKDQRLASNAWDFDFDKGEPRKDPGRRYEWEKASVTLAPRRPTLPKPEPDITELYATLPIRAQHEENQAEIENGEQKQDVQKKDDKKLNSKQTQISDYMRIRKRSSESISAKKVTESVIPPTKISKYNC</sequence>
<keyword evidence="3" id="KW-0649">Protein kinase inhibitor</keyword>
<feature type="domain" description="Cyclin-dependent kinase inhibitor" evidence="7">
    <location>
        <begin position="31"/>
        <end position="81"/>
    </location>
</feature>
<dbReference type="AlphaFoldDB" id="A0A0T6BCB6"/>
<keyword evidence="9" id="KW-1185">Reference proteome</keyword>
<dbReference type="PANTHER" id="PTHR10265">
    <property type="entry name" value="CYCLIN-DEPENDENT KINASE INHIBITOR 1"/>
    <property type="match status" value="1"/>
</dbReference>
<name>A0A0T6BCB6_9SCAR</name>
<evidence type="ECO:0000256" key="2">
    <source>
        <dbReference type="ARBA" id="ARBA00006726"/>
    </source>
</evidence>
<dbReference type="Gene3D" id="4.10.365.10">
    <property type="entry name" value="p27"/>
    <property type="match status" value="1"/>
</dbReference>
<dbReference type="EMBL" id="LJIG01001940">
    <property type="protein sequence ID" value="KRT85000.1"/>
    <property type="molecule type" value="Genomic_DNA"/>
</dbReference>
<evidence type="ECO:0000256" key="5">
    <source>
        <dbReference type="ARBA" id="ARBA00023306"/>
    </source>
</evidence>